<dbReference type="PANTHER" id="PTHR14465">
    <property type="entry name" value="IQ DOMAIN-CONTAINING PROTEIN H"/>
    <property type="match status" value="1"/>
</dbReference>
<comment type="caution">
    <text evidence="3">The sequence shown here is derived from an EMBL/GenBank/DDBJ whole genome shotgun (WGS) entry which is preliminary data.</text>
</comment>
<reference evidence="3 4" key="1">
    <citation type="submission" date="2018-11" db="EMBL/GenBank/DDBJ databases">
        <title>Whole genome sequencing of an environmental sample.</title>
        <authorList>
            <person name="Sarangi A.N."/>
            <person name="Singh D."/>
            <person name="Tripathy S."/>
        </authorList>
    </citation>
    <scope>NUCLEOTIDE SEQUENCE [LARGE SCALE GENOMIC DNA]</scope>
    <source>
        <strain evidence="3 4">Lakshadweep</strain>
    </source>
</reference>
<feature type="domain" description="PGM1 C-terminal" evidence="1">
    <location>
        <begin position="445"/>
        <end position="491"/>
    </location>
</feature>
<evidence type="ECO:0000259" key="2">
    <source>
        <dbReference type="Pfam" id="PF24923"/>
    </source>
</evidence>
<evidence type="ECO:0000313" key="3">
    <source>
        <dbReference type="EMBL" id="RZM82600.1"/>
    </source>
</evidence>
<dbReference type="Proteomes" id="UP000292459">
    <property type="component" value="Unassembled WGS sequence"/>
</dbReference>
<dbReference type="GO" id="GO:0016874">
    <property type="term" value="F:ligase activity"/>
    <property type="evidence" value="ECO:0007669"/>
    <property type="project" value="UniProtKB-KW"/>
</dbReference>
<proteinExistence type="predicted"/>
<dbReference type="InterPro" id="IPR038752">
    <property type="entry name" value="IQCH"/>
</dbReference>
<dbReference type="AlphaFoldDB" id="A0A4V2E3I9"/>
<keyword evidence="4" id="KW-1185">Reference proteome</keyword>
<keyword evidence="3" id="KW-0436">Ligase</keyword>
<gene>
    <name evidence="3" type="ORF">DYY88_05030</name>
</gene>
<evidence type="ECO:0000259" key="1">
    <source>
        <dbReference type="Pfam" id="PF18105"/>
    </source>
</evidence>
<organism evidence="3 4">
    <name type="scientific">Leptolyngbya iicbica LK</name>
    <dbReference type="NCBI Taxonomy" id="2294035"/>
    <lineage>
        <taxon>Bacteria</taxon>
        <taxon>Bacillati</taxon>
        <taxon>Cyanobacteriota</taxon>
        <taxon>Cyanophyceae</taxon>
        <taxon>Leptolyngbyales</taxon>
        <taxon>Leptolyngbyaceae</taxon>
        <taxon>Leptolyngbya group</taxon>
        <taxon>Leptolyngbya</taxon>
        <taxon>Leptolyngbya iicbica</taxon>
    </lineage>
</organism>
<feature type="domain" description="IQCH-like ATP-grasp" evidence="2">
    <location>
        <begin position="166"/>
        <end position="252"/>
    </location>
</feature>
<sequence>MQFQQLQTRLKTLWRSPDEFDVRDCQVLIVPSLSLDQSELQKIAGVHYYEERLLFSLARLRNPYTRLIYVTSQPLHPSIVDYYLELLPGIPSSHARDRLDLFATYDASHKPLTQKLLERPRLLEKIRRRLDPEHAYMVCFNATPLERELALKLEIPLLGLDPDLLYWGTKGGSRQIFAECGVPHPDGSELVNDPAALAEVAAELWERQPQLQRIVIKLNEGFSGEGNALLDLAPLASVAPSQATHRERSQQLQQAFQALRFQCPTETWPQFEQKIHQLGAIAEAFIEGEVKRSPSAQGHINPLGEVEMLSTHDQVLGGPDGQIFLGCSFPADEGYRLRIQEMGEAIGKNLAQKGALERYGVDFVAVYHPDRDPQWELNAIEINLRKGGTTHPLMALKLLTDGYYSPSDGLFYTRRGQPKFYRASDNVQKADYQGLLPSDLMDIIVSDRLHFNSVEGVGAAFHLMGCLSEYGKLGLTSIGNSPEQAEEIYHQVVASLDRAT</sequence>
<evidence type="ECO:0000313" key="4">
    <source>
        <dbReference type="Proteomes" id="UP000292459"/>
    </source>
</evidence>
<accession>A0A4V2E3I9</accession>
<dbReference type="EMBL" id="QVFV01000001">
    <property type="protein sequence ID" value="RZM82600.1"/>
    <property type="molecule type" value="Genomic_DNA"/>
</dbReference>
<dbReference type="Pfam" id="PF24923">
    <property type="entry name" value="ATP-grasp_IQCH"/>
    <property type="match status" value="1"/>
</dbReference>
<dbReference type="RefSeq" id="WP_044151071.1">
    <property type="nucleotide sequence ID" value="NZ_QVFV01000001.1"/>
</dbReference>
<name>A0A4V2E3I9_9CYAN</name>
<dbReference type="OrthoDB" id="164032at2"/>
<dbReference type="InterPro" id="IPR041356">
    <property type="entry name" value="PGM1_C"/>
</dbReference>
<dbReference type="InterPro" id="IPR056855">
    <property type="entry name" value="ATP-grasp_IQCH"/>
</dbReference>
<dbReference type="Pfam" id="PF18105">
    <property type="entry name" value="PGM1_C"/>
    <property type="match status" value="1"/>
</dbReference>
<protein>
    <submittedName>
        <fullName evidence="3">Carboxylate-amine ligase</fullName>
    </submittedName>
</protein>
<dbReference type="PANTHER" id="PTHR14465:SF0">
    <property type="entry name" value="IQ DOMAIN-CONTAINING PROTEIN H"/>
    <property type="match status" value="1"/>
</dbReference>